<name>A0A9P0GEB6_9CUCU</name>
<protein>
    <submittedName>
        <fullName evidence="2">Uncharacterized protein</fullName>
    </submittedName>
</protein>
<dbReference type="EMBL" id="OV651814">
    <property type="protein sequence ID" value="CAH1106700.1"/>
    <property type="molecule type" value="Genomic_DNA"/>
</dbReference>
<dbReference type="AlphaFoldDB" id="A0A9P0GEB6"/>
<feature type="compositionally biased region" description="Polar residues" evidence="1">
    <location>
        <begin position="76"/>
        <end position="91"/>
    </location>
</feature>
<feature type="region of interest" description="Disordered" evidence="1">
    <location>
        <begin position="57"/>
        <end position="91"/>
    </location>
</feature>
<proteinExistence type="predicted"/>
<keyword evidence="3" id="KW-1185">Reference proteome</keyword>
<evidence type="ECO:0000313" key="2">
    <source>
        <dbReference type="EMBL" id="CAH1106700.1"/>
    </source>
</evidence>
<gene>
    <name evidence="2" type="ORF">PSYICH_LOCUS6786</name>
</gene>
<dbReference type="Proteomes" id="UP001153636">
    <property type="component" value="Chromosome 2"/>
</dbReference>
<organism evidence="2 3">
    <name type="scientific">Psylliodes chrysocephalus</name>
    <dbReference type="NCBI Taxonomy" id="3402493"/>
    <lineage>
        <taxon>Eukaryota</taxon>
        <taxon>Metazoa</taxon>
        <taxon>Ecdysozoa</taxon>
        <taxon>Arthropoda</taxon>
        <taxon>Hexapoda</taxon>
        <taxon>Insecta</taxon>
        <taxon>Pterygota</taxon>
        <taxon>Neoptera</taxon>
        <taxon>Endopterygota</taxon>
        <taxon>Coleoptera</taxon>
        <taxon>Polyphaga</taxon>
        <taxon>Cucujiformia</taxon>
        <taxon>Chrysomeloidea</taxon>
        <taxon>Chrysomelidae</taxon>
        <taxon>Galerucinae</taxon>
        <taxon>Alticini</taxon>
        <taxon>Psylliodes</taxon>
    </lineage>
</organism>
<feature type="compositionally biased region" description="Basic and acidic residues" evidence="1">
    <location>
        <begin position="57"/>
        <end position="75"/>
    </location>
</feature>
<evidence type="ECO:0000256" key="1">
    <source>
        <dbReference type="SAM" id="MobiDB-lite"/>
    </source>
</evidence>
<evidence type="ECO:0000313" key="3">
    <source>
        <dbReference type="Proteomes" id="UP001153636"/>
    </source>
</evidence>
<accession>A0A9P0GEB6</accession>
<reference evidence="2" key="1">
    <citation type="submission" date="2022-01" db="EMBL/GenBank/DDBJ databases">
        <authorList>
            <person name="King R."/>
        </authorList>
    </citation>
    <scope>NUCLEOTIDE SEQUENCE</scope>
</reference>
<sequence length="263" mass="30337">MEENCKIDRCRFVQLKSKQLERETCLLNDLNDQMKKRLCDQEEIIFLLKANLANKSKQDKNPVEEEYSSKTDHPIRNQNISTNNKNANISKTPELNPFNILNKKVVQIDNTPIAKSTNEEKHKSKTDEDGFTTVNRRNRWSSKSVLVKGSSCQSSCKIQGADSDVEWLHVSKVKGHVENGIISKPEFFTRLLQIIHALSDHSRSLLHYVDSNIVERFHATVAKFVGGKSIIPEGALTKVDVLQQFYHIIRNREFRLKKNFKPY</sequence>